<proteinExistence type="predicted"/>
<reference evidence="2 3" key="1">
    <citation type="submission" date="2018-05" db="EMBL/GenBank/DDBJ databases">
        <title>Leucothrix arctica sp. nov., isolated from Arctic seawater.</title>
        <authorList>
            <person name="Choi A."/>
            <person name="Baek K."/>
        </authorList>
    </citation>
    <scope>NUCLEOTIDE SEQUENCE [LARGE SCALE GENOMIC DNA]</scope>
    <source>
        <strain evidence="2 3">JCM 18388</strain>
    </source>
</reference>
<gene>
    <name evidence="2" type="ORF">DKW60_09735</name>
</gene>
<dbReference type="NCBIfam" id="TIGR02584">
    <property type="entry name" value="cas_NE0113"/>
    <property type="match status" value="1"/>
</dbReference>
<dbReference type="InterPro" id="IPR019092">
    <property type="entry name" value="SSO2081-like_dom"/>
</dbReference>
<protein>
    <submittedName>
        <fullName evidence="2">TIGR02584 family CRISPR-associated protein</fullName>
    </submittedName>
</protein>
<evidence type="ECO:0000313" key="2">
    <source>
        <dbReference type="EMBL" id="PWQ97652.1"/>
    </source>
</evidence>
<organism evidence="2 3">
    <name type="scientific">Leucothrix pacifica</name>
    <dbReference type="NCBI Taxonomy" id="1247513"/>
    <lineage>
        <taxon>Bacteria</taxon>
        <taxon>Pseudomonadati</taxon>
        <taxon>Pseudomonadota</taxon>
        <taxon>Gammaproteobacteria</taxon>
        <taxon>Thiotrichales</taxon>
        <taxon>Thiotrichaceae</taxon>
        <taxon>Leucothrix</taxon>
    </lineage>
</organism>
<evidence type="ECO:0000259" key="1">
    <source>
        <dbReference type="Pfam" id="PF09623"/>
    </source>
</evidence>
<dbReference type="RefSeq" id="WP_109837467.1">
    <property type="nucleotide sequence ID" value="NZ_QGKM01000023.1"/>
</dbReference>
<dbReference type="Pfam" id="PF09623">
    <property type="entry name" value="Cas_NE0113"/>
    <property type="match status" value="1"/>
</dbReference>
<name>A0A317CMX0_9GAMM</name>
<accession>A0A317CMX0</accession>
<dbReference type="EMBL" id="QGKM01000023">
    <property type="protein sequence ID" value="PWQ97652.1"/>
    <property type="molecule type" value="Genomic_DNA"/>
</dbReference>
<comment type="caution">
    <text evidence="2">The sequence shown here is derived from an EMBL/GenBank/DDBJ whole genome shotgun (WGS) entry which is preliminary data.</text>
</comment>
<dbReference type="AlphaFoldDB" id="A0A317CMX0"/>
<sequence>MNPLKLSKPNQYPRRILLAVAARSPQIVTETIYALTQLDDDACMPTEVHIITTKKGQPFVEKLLPSDSSPGWIGALCKDYQLPVPSCESTHIHLIADANGVALEDVRTRDDNTHAADFITRVVQELTADADSSLYVSLSGGRRTMTFYIGYALSLFGRPQDRLSHVLVEDEYFFNEEFFYPPPKETWVVRPDNTGFDASKVEVTLADIPFVRLREGLPSRLLSGQTSFSDTVDAAQAEFAPVQVGFDVTSLQLSCSGKSVKMNAVELSFYVMLLQRAARSAPPIRWTDAKLADEFLAVYRDLHGESGAYERARKTLTNGMTKEYFEQRKSRVNSQLRKALGKRVAQSYLIDSHGKRPNTRFGLTLPDAAISLT</sequence>
<feature type="domain" description="CRISPR system ring nuclease SSO2081-like" evidence="1">
    <location>
        <begin position="24"/>
        <end position="238"/>
    </location>
</feature>
<dbReference type="InterPro" id="IPR013413">
    <property type="entry name" value="CRISPR-assoc_prot_NE0113"/>
</dbReference>
<dbReference type="OrthoDB" id="9805822at2"/>
<dbReference type="CDD" id="cd09741">
    <property type="entry name" value="Csx1_III-U"/>
    <property type="match status" value="1"/>
</dbReference>
<keyword evidence="3" id="KW-1185">Reference proteome</keyword>
<dbReference type="Proteomes" id="UP000245539">
    <property type="component" value="Unassembled WGS sequence"/>
</dbReference>
<evidence type="ECO:0000313" key="3">
    <source>
        <dbReference type="Proteomes" id="UP000245539"/>
    </source>
</evidence>